<dbReference type="STRING" id="5466.A0A4R8QRL3"/>
<feature type="transmembrane region" description="Helical" evidence="6">
    <location>
        <begin position="31"/>
        <end position="54"/>
    </location>
</feature>
<keyword evidence="9" id="KW-1185">Reference proteome</keyword>
<dbReference type="Gene3D" id="1.20.144.10">
    <property type="entry name" value="Phosphatidic acid phosphatase type 2/haloperoxidase"/>
    <property type="match status" value="1"/>
</dbReference>
<dbReference type="EMBL" id="RYZW01000245">
    <property type="protein sequence ID" value="TDZ37003.1"/>
    <property type="molecule type" value="Genomic_DNA"/>
</dbReference>
<dbReference type="InterPro" id="IPR036938">
    <property type="entry name" value="PAP2/HPO_sf"/>
</dbReference>
<keyword evidence="4 6" id="KW-1133">Transmembrane helix</keyword>
<feature type="transmembrane region" description="Helical" evidence="6">
    <location>
        <begin position="231"/>
        <end position="253"/>
    </location>
</feature>
<evidence type="ECO:0000256" key="6">
    <source>
        <dbReference type="SAM" id="Phobius"/>
    </source>
</evidence>
<comment type="similarity">
    <text evidence="2">Belongs to the PA-phosphatase related phosphoesterase family.</text>
</comment>
<dbReference type="SMART" id="SM00014">
    <property type="entry name" value="acidPPc"/>
    <property type="match status" value="1"/>
</dbReference>
<keyword evidence="5 6" id="KW-0472">Membrane</keyword>
<dbReference type="CDD" id="cd03390">
    <property type="entry name" value="PAP2_containing_1_like"/>
    <property type="match status" value="1"/>
</dbReference>
<dbReference type="PANTHER" id="PTHR10165">
    <property type="entry name" value="LIPID PHOSPHATE PHOSPHATASE"/>
    <property type="match status" value="1"/>
</dbReference>
<evidence type="ECO:0000256" key="5">
    <source>
        <dbReference type="ARBA" id="ARBA00023136"/>
    </source>
</evidence>
<dbReference type="GO" id="GO:0046839">
    <property type="term" value="P:phospholipid dephosphorylation"/>
    <property type="evidence" value="ECO:0007669"/>
    <property type="project" value="TreeGrafter"/>
</dbReference>
<dbReference type="Pfam" id="PF01569">
    <property type="entry name" value="PAP2"/>
    <property type="match status" value="1"/>
</dbReference>
<evidence type="ECO:0000256" key="1">
    <source>
        <dbReference type="ARBA" id="ARBA00004141"/>
    </source>
</evidence>
<dbReference type="SUPFAM" id="SSF48317">
    <property type="entry name" value="Acid phosphatase/Vanadium-dependent haloperoxidase"/>
    <property type="match status" value="1"/>
</dbReference>
<feature type="transmembrane region" description="Helical" evidence="6">
    <location>
        <begin position="200"/>
        <end position="219"/>
    </location>
</feature>
<keyword evidence="3 6" id="KW-0812">Transmembrane</keyword>
<dbReference type="GO" id="GO:0006644">
    <property type="term" value="P:phospholipid metabolic process"/>
    <property type="evidence" value="ECO:0007669"/>
    <property type="project" value="InterPro"/>
</dbReference>
<dbReference type="InterPro" id="IPR043216">
    <property type="entry name" value="PAP-like"/>
</dbReference>
<evidence type="ECO:0000256" key="2">
    <source>
        <dbReference type="ARBA" id="ARBA00008816"/>
    </source>
</evidence>
<feature type="domain" description="Phosphatidic acid phosphatase type 2/haloperoxidase" evidence="7">
    <location>
        <begin position="122"/>
        <end position="277"/>
    </location>
</feature>
<dbReference type="GO" id="GO:0008195">
    <property type="term" value="F:phosphatidate phosphatase activity"/>
    <property type="evidence" value="ECO:0007669"/>
    <property type="project" value="TreeGrafter"/>
</dbReference>
<protein>
    <submittedName>
        <fullName evidence="8">PA-phosphatase related-family protein</fullName>
    </submittedName>
</protein>
<comment type="caution">
    <text evidence="8">The sequence shown here is derived from an EMBL/GenBank/DDBJ whole genome shotgun (WGS) entry which is preliminary data.</text>
</comment>
<reference evidence="8 9" key="1">
    <citation type="submission" date="2018-12" db="EMBL/GenBank/DDBJ databases">
        <title>Genome sequence and assembly of Colletotrichum trifolii.</title>
        <authorList>
            <person name="Gan P."/>
            <person name="Shirasu K."/>
        </authorList>
    </citation>
    <scope>NUCLEOTIDE SEQUENCE [LARGE SCALE GENOMIC DNA]</scope>
    <source>
        <strain evidence="8 9">543-2</strain>
    </source>
</reference>
<accession>A0A4R8QRL3</accession>
<dbReference type="Proteomes" id="UP000295703">
    <property type="component" value="Unassembled WGS sequence"/>
</dbReference>
<feature type="transmembrane region" description="Helical" evidence="6">
    <location>
        <begin position="90"/>
        <end position="109"/>
    </location>
</feature>
<name>A0A4R8QRL3_COLTR</name>
<dbReference type="GO" id="GO:0016020">
    <property type="term" value="C:membrane"/>
    <property type="evidence" value="ECO:0007669"/>
    <property type="project" value="UniProtKB-SubCell"/>
</dbReference>
<organism evidence="8 9">
    <name type="scientific">Colletotrichum trifolii</name>
    <dbReference type="NCBI Taxonomy" id="5466"/>
    <lineage>
        <taxon>Eukaryota</taxon>
        <taxon>Fungi</taxon>
        <taxon>Dikarya</taxon>
        <taxon>Ascomycota</taxon>
        <taxon>Pezizomycotina</taxon>
        <taxon>Sordariomycetes</taxon>
        <taxon>Hypocreomycetidae</taxon>
        <taxon>Glomerellales</taxon>
        <taxon>Glomerellaceae</taxon>
        <taxon>Colletotrichum</taxon>
        <taxon>Colletotrichum orbiculare species complex</taxon>
    </lineage>
</organism>
<feature type="transmembrane region" description="Helical" evidence="6">
    <location>
        <begin position="259"/>
        <end position="277"/>
    </location>
</feature>
<dbReference type="InterPro" id="IPR000326">
    <property type="entry name" value="PAP2/HPO"/>
</dbReference>
<evidence type="ECO:0000313" key="9">
    <source>
        <dbReference type="Proteomes" id="UP000295703"/>
    </source>
</evidence>
<sequence>MRHARGDNDQPVFTRNTLRSLRVAWEFFSEWMTVVWFDILTTVVLGGAALGIYFSPVSATRNFPVTFAGTGDIVYPQFAYPYRGWIVETWVAGLLSTLIPIAAILLAQFRVRSFWDVNNGVTGLMFSLTLASFIQVVVKQLIGGFRPYFLDVCMPDLSRASANNGTGLNAVGFQQIMYTVDICTQPDRMKLKDAMTSFPSGHSTAAFAAYVFLFLYLNAKLKVWADYRPALWKIVLTFAPLFGALLIACSLTINQAHNWYDIIVGSAIGTAVAFASYRGSYAAVWDWRFNHVPLEKREQFVYFPEDGTGHRHLVFTRSGGWGKAKQEVSDKSALSGRSSDTYFAQRTSYHGAADRESQPLQSMGSMGTRYKHRRDSLHIDHMV</sequence>
<evidence type="ECO:0000256" key="3">
    <source>
        <dbReference type="ARBA" id="ARBA00022692"/>
    </source>
</evidence>
<dbReference type="PANTHER" id="PTHR10165:SF84">
    <property type="entry name" value="PHOSPHATIDIC ACID PHOSPHATASE BETA"/>
    <property type="match status" value="1"/>
</dbReference>
<feature type="transmembrane region" description="Helical" evidence="6">
    <location>
        <begin position="121"/>
        <end position="142"/>
    </location>
</feature>
<evidence type="ECO:0000259" key="7">
    <source>
        <dbReference type="SMART" id="SM00014"/>
    </source>
</evidence>
<evidence type="ECO:0000313" key="8">
    <source>
        <dbReference type="EMBL" id="TDZ37003.1"/>
    </source>
</evidence>
<proteinExistence type="inferred from homology"/>
<gene>
    <name evidence="8" type="ORF">CTRI78_v011199</name>
</gene>
<dbReference type="AlphaFoldDB" id="A0A4R8QRL3"/>
<evidence type="ECO:0000256" key="4">
    <source>
        <dbReference type="ARBA" id="ARBA00022989"/>
    </source>
</evidence>
<comment type="subcellular location">
    <subcellularLocation>
        <location evidence="1">Membrane</location>
        <topology evidence="1">Multi-pass membrane protein</topology>
    </subcellularLocation>
</comment>